<dbReference type="PANTHER" id="PTHR12358">
    <property type="entry name" value="SPHINGOSINE KINASE"/>
    <property type="match status" value="1"/>
</dbReference>
<comment type="cofactor">
    <cofactor evidence="1">
        <name>Mg(2+)</name>
        <dbReference type="ChEBI" id="CHEBI:18420"/>
    </cofactor>
</comment>
<evidence type="ECO:0000259" key="9">
    <source>
        <dbReference type="PROSITE" id="PS50146"/>
    </source>
</evidence>
<evidence type="ECO:0000256" key="3">
    <source>
        <dbReference type="ARBA" id="ARBA00022679"/>
    </source>
</evidence>
<keyword evidence="3" id="KW-0808">Transferase</keyword>
<dbReference type="AlphaFoldDB" id="A0A6L5YRP7"/>
<dbReference type="PANTHER" id="PTHR12358:SF54">
    <property type="entry name" value="SPHINGOSINE KINASE RELATED PROTEIN"/>
    <property type="match status" value="1"/>
</dbReference>
<dbReference type="GO" id="GO:0008654">
    <property type="term" value="P:phospholipid biosynthetic process"/>
    <property type="evidence" value="ECO:0007669"/>
    <property type="project" value="UniProtKB-KW"/>
</dbReference>
<protein>
    <submittedName>
        <fullName evidence="10">Diacylglycerol kinase family lipid kinase</fullName>
    </submittedName>
</protein>
<keyword evidence="7" id="KW-0443">Lipid metabolism</keyword>
<evidence type="ECO:0000256" key="5">
    <source>
        <dbReference type="ARBA" id="ARBA00022777"/>
    </source>
</evidence>
<dbReference type="NCBIfam" id="TIGR00147">
    <property type="entry name" value="YegS/Rv2252/BmrU family lipid kinase"/>
    <property type="match status" value="1"/>
</dbReference>
<comment type="similarity">
    <text evidence="2">Belongs to the diacylglycerol/lipid kinase family.</text>
</comment>
<evidence type="ECO:0000256" key="4">
    <source>
        <dbReference type="ARBA" id="ARBA00022741"/>
    </source>
</evidence>
<accession>A0A6L5YRP7</accession>
<proteinExistence type="inferred from homology"/>
<evidence type="ECO:0000256" key="8">
    <source>
        <dbReference type="ARBA" id="ARBA00023264"/>
    </source>
</evidence>
<dbReference type="EMBL" id="VUNI01000008">
    <property type="protein sequence ID" value="MST74639.1"/>
    <property type="molecule type" value="Genomic_DNA"/>
</dbReference>
<evidence type="ECO:0000256" key="2">
    <source>
        <dbReference type="ARBA" id="ARBA00005983"/>
    </source>
</evidence>
<dbReference type="Gene3D" id="3.40.50.10330">
    <property type="entry name" value="Probable inorganic polyphosphate/atp-NAD kinase, domain 1"/>
    <property type="match status" value="1"/>
</dbReference>
<feature type="domain" description="DAGKc" evidence="9">
    <location>
        <begin position="2"/>
        <end position="136"/>
    </location>
</feature>
<dbReference type="InterPro" id="IPR045540">
    <property type="entry name" value="YegS/DAGK_C"/>
</dbReference>
<keyword evidence="8" id="KW-1208">Phospholipid metabolism</keyword>
<keyword evidence="4" id="KW-0547">Nucleotide-binding</keyword>
<evidence type="ECO:0000256" key="7">
    <source>
        <dbReference type="ARBA" id="ARBA00023209"/>
    </source>
</evidence>
<dbReference type="InterPro" id="IPR016064">
    <property type="entry name" value="NAD/diacylglycerol_kinase_sf"/>
</dbReference>
<dbReference type="Proteomes" id="UP000474024">
    <property type="component" value="Unassembled WGS sequence"/>
</dbReference>
<organism evidence="10 11">
    <name type="scientific">Roseburia porci</name>
    <dbReference type="NCBI Taxonomy" id="2605790"/>
    <lineage>
        <taxon>Bacteria</taxon>
        <taxon>Bacillati</taxon>
        <taxon>Bacillota</taxon>
        <taxon>Clostridia</taxon>
        <taxon>Lachnospirales</taxon>
        <taxon>Lachnospiraceae</taxon>
        <taxon>Roseburia</taxon>
    </lineage>
</organism>
<dbReference type="PROSITE" id="PS50146">
    <property type="entry name" value="DAGK"/>
    <property type="match status" value="1"/>
</dbReference>
<dbReference type="InterPro" id="IPR005218">
    <property type="entry name" value="Diacylglycerol/lipid_kinase"/>
</dbReference>
<evidence type="ECO:0000313" key="10">
    <source>
        <dbReference type="EMBL" id="MST74639.1"/>
    </source>
</evidence>
<dbReference type="InterPro" id="IPR001206">
    <property type="entry name" value="Diacylglycerol_kinase_cat_dom"/>
</dbReference>
<name>A0A6L5YRP7_9FIRM</name>
<keyword evidence="11" id="KW-1185">Reference proteome</keyword>
<sequence length="312" mass="34513">MGEWGMYYFIVNTRSRTGKAKLIWNEVKEELKKRGVAYEAYITQHKGHATELAEEITSRTSETVRLIIVGGDGTANEVFNGIFDFTRTKVGLIPTGSGNDLGRGLGIKGTPKEQLLRILDSDTIRKVDLGCVSWDHGREKRIFAISSGIGLDAEVCWKALTAPVKKLLNAIHLGSLTYVLLTIETLFTMETTSAKAILDEGQIVEMKKMICSVAMNLRYEGGGVPMAPHADCEDGKLSMCCISGIPKWRTFLCLPALVSGKHTGIAGFTMADSREMDIELERAMIVHADGEYCGEHRKLHYSCLPQLLQLIW</sequence>
<dbReference type="SUPFAM" id="SSF111331">
    <property type="entry name" value="NAD kinase/diacylglycerol kinase-like"/>
    <property type="match status" value="1"/>
</dbReference>
<dbReference type="SMART" id="SM00046">
    <property type="entry name" value="DAGKc"/>
    <property type="match status" value="1"/>
</dbReference>
<dbReference type="Pfam" id="PF19279">
    <property type="entry name" value="YegS_C"/>
    <property type="match status" value="1"/>
</dbReference>
<keyword evidence="5 10" id="KW-0418">Kinase</keyword>
<reference evidence="10 11" key="1">
    <citation type="submission" date="2019-08" db="EMBL/GenBank/DDBJ databases">
        <title>In-depth cultivation of the pig gut microbiome towards novel bacterial diversity and tailored functional studies.</title>
        <authorList>
            <person name="Wylensek D."/>
            <person name="Hitch T.C.A."/>
            <person name="Clavel T."/>
        </authorList>
    </citation>
    <scope>NUCLEOTIDE SEQUENCE [LARGE SCALE GENOMIC DNA]</scope>
    <source>
        <strain evidence="10 11">MUC/MUC-530-WT-4D</strain>
    </source>
</reference>
<keyword evidence="6" id="KW-0067">ATP-binding</keyword>
<keyword evidence="7" id="KW-0594">Phospholipid biosynthesis</keyword>
<keyword evidence="7" id="KW-0444">Lipid biosynthesis</keyword>
<evidence type="ECO:0000256" key="6">
    <source>
        <dbReference type="ARBA" id="ARBA00022840"/>
    </source>
</evidence>
<dbReference type="InterPro" id="IPR017438">
    <property type="entry name" value="ATP-NAD_kinase_N"/>
</dbReference>
<evidence type="ECO:0000313" key="11">
    <source>
        <dbReference type="Proteomes" id="UP000474024"/>
    </source>
</evidence>
<dbReference type="InterPro" id="IPR050187">
    <property type="entry name" value="Lipid_Phosphate_FormReg"/>
</dbReference>
<evidence type="ECO:0000256" key="1">
    <source>
        <dbReference type="ARBA" id="ARBA00001946"/>
    </source>
</evidence>
<dbReference type="Gene3D" id="2.60.200.40">
    <property type="match status" value="1"/>
</dbReference>
<dbReference type="GO" id="GO:0005524">
    <property type="term" value="F:ATP binding"/>
    <property type="evidence" value="ECO:0007669"/>
    <property type="project" value="UniProtKB-KW"/>
</dbReference>
<comment type="caution">
    <text evidence="10">The sequence shown here is derived from an EMBL/GenBank/DDBJ whole genome shotgun (WGS) entry which is preliminary data.</text>
</comment>
<gene>
    <name evidence="10" type="ORF">FYJ75_06235</name>
</gene>
<dbReference type="GO" id="GO:0016301">
    <property type="term" value="F:kinase activity"/>
    <property type="evidence" value="ECO:0007669"/>
    <property type="project" value="UniProtKB-KW"/>
</dbReference>
<dbReference type="Pfam" id="PF00781">
    <property type="entry name" value="DAGK_cat"/>
    <property type="match status" value="1"/>
</dbReference>